<feature type="domain" description="DUF7379" evidence="1">
    <location>
        <begin position="159"/>
        <end position="280"/>
    </location>
</feature>
<evidence type="ECO:0000313" key="2">
    <source>
        <dbReference type="EMBL" id="GCL61194.1"/>
    </source>
</evidence>
<gene>
    <name evidence="2" type="ORF">AQPW35_02750</name>
</gene>
<dbReference type="Proteomes" id="UP000301751">
    <property type="component" value="Unassembled WGS sequence"/>
</dbReference>
<comment type="caution">
    <text evidence="2">The sequence shown here is derived from an EMBL/GenBank/DDBJ whole genome shotgun (WGS) entry which is preliminary data.</text>
</comment>
<dbReference type="InterPro" id="IPR055803">
    <property type="entry name" value="DUF7379"/>
</dbReference>
<dbReference type="SUPFAM" id="SSF53474">
    <property type="entry name" value="alpha/beta-Hydrolases"/>
    <property type="match status" value="1"/>
</dbReference>
<organism evidence="2 3">
    <name type="scientific">Pseudaquabacterium pictum</name>
    <dbReference type="NCBI Taxonomy" id="2315236"/>
    <lineage>
        <taxon>Bacteria</taxon>
        <taxon>Pseudomonadati</taxon>
        <taxon>Pseudomonadota</taxon>
        <taxon>Betaproteobacteria</taxon>
        <taxon>Burkholderiales</taxon>
        <taxon>Sphaerotilaceae</taxon>
        <taxon>Pseudaquabacterium</taxon>
    </lineage>
</organism>
<keyword evidence="3" id="KW-1185">Reference proteome</keyword>
<sequence>MRRYPTTSPVADARGGLRLLVDGTRHVTGLVEALHGQVQRLAPPLRRRDWLDADLGGPAAQDDLPPTRGLTGLVYRSIQGTTRLVGDGLDGLLAPFDRALAVPATPSPRRDALVAALNGVLGDHLLRSGNPLALPFQLRQGGQPLDAATLGPQAPGRVLLLVHGLCMSDGGWCRNGHDHGQALAPALGAAPVYAFYNSGLHISQNGRALSQALESLLQRWPTPLTRLDIVGHSMGGLVARSALAQAAAAGHTWPARLQSLVFLGTPHNGAPLERAGNWLHRVMDLSPYVAPFTRLSRLRSQGITDLRHGNLLDADWQGHNRYDSADHRTPVPLPAGVQAWAIASTVGGPGQRGSLVSDGLVTVDSALGHHRRPAMRLGLPAGHTWVGHGIHHLDLLSDPLVYRKLLSWMG</sequence>
<accession>A0A480AHS7</accession>
<dbReference type="InterPro" id="IPR029058">
    <property type="entry name" value="AB_hydrolase_fold"/>
</dbReference>
<dbReference type="RefSeq" id="WP_228026905.1">
    <property type="nucleotide sequence ID" value="NZ_BJCL01000001.1"/>
</dbReference>
<dbReference type="Pfam" id="PF24096">
    <property type="entry name" value="DUF7379"/>
    <property type="match status" value="1"/>
</dbReference>
<dbReference type="Gene3D" id="3.40.50.1820">
    <property type="entry name" value="alpha/beta hydrolase"/>
    <property type="match status" value="1"/>
</dbReference>
<protein>
    <submittedName>
        <fullName evidence="2">Permease</fullName>
    </submittedName>
</protein>
<name>A0A480AHS7_9BURK</name>
<dbReference type="AlphaFoldDB" id="A0A480AHS7"/>
<evidence type="ECO:0000313" key="3">
    <source>
        <dbReference type="Proteomes" id="UP000301751"/>
    </source>
</evidence>
<reference evidence="3" key="1">
    <citation type="submission" date="2019-03" db="EMBL/GenBank/DDBJ databases">
        <title>Aquabacterium pictum sp.nov., the first bacteriochlorophyll a-containing freshwater bacterium in the genus Aquabacterium of the class Betaproteobacteria.</title>
        <authorList>
            <person name="Hirose S."/>
            <person name="Tank M."/>
            <person name="Hara E."/>
            <person name="Tamaki H."/>
            <person name="Takaichi S."/>
            <person name="Haruta S."/>
            <person name="Hanada S."/>
        </authorList>
    </citation>
    <scope>NUCLEOTIDE SEQUENCE [LARGE SCALE GENOMIC DNA]</scope>
    <source>
        <strain evidence="3">W35</strain>
    </source>
</reference>
<proteinExistence type="predicted"/>
<evidence type="ECO:0000259" key="1">
    <source>
        <dbReference type="Pfam" id="PF24096"/>
    </source>
</evidence>
<dbReference type="EMBL" id="BJCL01000001">
    <property type="protein sequence ID" value="GCL61194.1"/>
    <property type="molecule type" value="Genomic_DNA"/>
</dbReference>